<feature type="domain" description="M23ase beta-sheet core" evidence="1">
    <location>
        <begin position="79"/>
        <end position="163"/>
    </location>
</feature>
<dbReference type="InterPro" id="IPR011055">
    <property type="entry name" value="Dup_hybrid_motif"/>
</dbReference>
<dbReference type="Proteomes" id="UP000192418">
    <property type="component" value="Unassembled WGS sequence"/>
</dbReference>
<accession>A0A1W2D5E1</accession>
<dbReference type="OrthoDB" id="266427at2"/>
<gene>
    <name evidence="2" type="ORF">SAMN02746065_11553</name>
</gene>
<keyword evidence="3" id="KW-1185">Reference proteome</keyword>
<sequence length="197" mass="22619">MCWLPSEGFKIKNYLKTLATANNLPMCHEGTWCFYEGMLLCSWAKWWADFAYRKSSHEGLDIGMYRDINNKTVWVTDQLKVPAMARGTVLNICRDFLGKSIIVHHRDCPENNARFIIIYAHTRPGPDIIPGKTVNKGDILGTIADTSNRKSKIPCHLHISITEVPDTINNRRLNWDLFASPAPMGINHYNPWMFKLK</sequence>
<dbReference type="STRING" id="1121400.SAMN02746065_11553"/>
<evidence type="ECO:0000313" key="2">
    <source>
        <dbReference type="EMBL" id="SMC92354.1"/>
    </source>
</evidence>
<protein>
    <submittedName>
        <fullName evidence="2">Peptidase family M23</fullName>
    </submittedName>
</protein>
<dbReference type="SUPFAM" id="SSF51261">
    <property type="entry name" value="Duplicated hybrid motif"/>
    <property type="match status" value="1"/>
</dbReference>
<reference evidence="2 3" key="1">
    <citation type="submission" date="2017-04" db="EMBL/GenBank/DDBJ databases">
        <authorList>
            <person name="Afonso C.L."/>
            <person name="Miller P.J."/>
            <person name="Scott M.A."/>
            <person name="Spackman E."/>
            <person name="Goraichik I."/>
            <person name="Dimitrov K.M."/>
            <person name="Suarez D.L."/>
            <person name="Swayne D.E."/>
        </authorList>
    </citation>
    <scope>NUCLEOTIDE SEQUENCE [LARGE SCALE GENOMIC DNA]</scope>
    <source>
        <strain evidence="2 3">DSM 3385</strain>
    </source>
</reference>
<proteinExistence type="predicted"/>
<dbReference type="InterPro" id="IPR016047">
    <property type="entry name" value="M23ase_b-sheet_dom"/>
</dbReference>
<evidence type="ECO:0000313" key="3">
    <source>
        <dbReference type="Proteomes" id="UP000192418"/>
    </source>
</evidence>
<dbReference type="Pfam" id="PF01551">
    <property type="entry name" value="Peptidase_M23"/>
    <property type="match status" value="1"/>
</dbReference>
<dbReference type="EMBL" id="FWXY01000015">
    <property type="protein sequence ID" value="SMC92354.1"/>
    <property type="molecule type" value="Genomic_DNA"/>
</dbReference>
<organism evidence="2 3">
    <name type="scientific">Desulfocicer vacuolatum DSM 3385</name>
    <dbReference type="NCBI Taxonomy" id="1121400"/>
    <lineage>
        <taxon>Bacteria</taxon>
        <taxon>Pseudomonadati</taxon>
        <taxon>Thermodesulfobacteriota</taxon>
        <taxon>Desulfobacteria</taxon>
        <taxon>Desulfobacterales</taxon>
        <taxon>Desulfobacteraceae</taxon>
        <taxon>Desulfocicer</taxon>
    </lineage>
</organism>
<evidence type="ECO:0000259" key="1">
    <source>
        <dbReference type="Pfam" id="PF01551"/>
    </source>
</evidence>
<name>A0A1W2D5E1_9BACT</name>
<dbReference type="AlphaFoldDB" id="A0A1W2D5E1"/>
<dbReference type="Gene3D" id="2.70.70.10">
    <property type="entry name" value="Glucose Permease (Domain IIA)"/>
    <property type="match status" value="1"/>
</dbReference>